<reference evidence="4 5" key="1">
    <citation type="submission" date="2018-07" db="EMBL/GenBank/DDBJ databases">
        <title>Arthrobacter sp. nov., isolated from raw cow's milk with high bacterial count.</title>
        <authorList>
            <person name="Hahne J."/>
            <person name="Isele D."/>
            <person name="Lipski A."/>
        </authorList>
    </citation>
    <scope>NUCLEOTIDE SEQUENCE [LARGE SCALE GENOMIC DNA]</scope>
    <source>
        <strain evidence="4 5">JZ R-35</strain>
    </source>
</reference>
<name>A0A399JBD4_9MICC</name>
<dbReference type="InterPro" id="IPR027381">
    <property type="entry name" value="LytR/CpsA/Psr_C"/>
</dbReference>
<keyword evidence="2" id="KW-0472">Membrane</keyword>
<dbReference type="PANTHER" id="PTHR33392:SF6">
    <property type="entry name" value="POLYISOPRENYL-TEICHOIC ACID--PEPTIDOGLYCAN TEICHOIC ACID TRANSFERASE TAGU"/>
    <property type="match status" value="1"/>
</dbReference>
<dbReference type="InterPro" id="IPR050922">
    <property type="entry name" value="LytR/CpsA/Psr_CW_biosynth"/>
</dbReference>
<feature type="region of interest" description="Disordered" evidence="1">
    <location>
        <begin position="64"/>
        <end position="130"/>
    </location>
</feature>
<feature type="region of interest" description="Disordered" evidence="1">
    <location>
        <begin position="1"/>
        <end position="21"/>
    </location>
</feature>
<keyword evidence="2" id="KW-0812">Transmembrane</keyword>
<sequence>MNEYPRDEFDDVSEHTRREGAHRSFVQLRDPRTGLWALIVCGVLALIVGVLMFTVVKPWASSALSTASESTETTTSGSVTGAASSAAGSAAPSSSESAPASTEASSSAPASSEAPSTSASASESTAASSTPASTSAAAADLSTSVGVYNATSVSGLAQKSAAMLSNGGYSTVRTNNWGKKASTSTVYYKTSANRATAEAIAAKLGISSVAQVSNIPAPVSVVLGADQLTR</sequence>
<evidence type="ECO:0000256" key="1">
    <source>
        <dbReference type="SAM" id="MobiDB-lite"/>
    </source>
</evidence>
<comment type="caution">
    <text evidence="4">The sequence shown here is derived from an EMBL/GenBank/DDBJ whole genome shotgun (WGS) entry which is preliminary data.</text>
</comment>
<organism evidence="4 5">
    <name type="scientific">Galactobacter valiniphilus</name>
    <dbReference type="NCBI Taxonomy" id="2676122"/>
    <lineage>
        <taxon>Bacteria</taxon>
        <taxon>Bacillati</taxon>
        <taxon>Actinomycetota</taxon>
        <taxon>Actinomycetes</taxon>
        <taxon>Micrococcales</taxon>
        <taxon>Micrococcaceae</taxon>
        <taxon>Galactobacter</taxon>
    </lineage>
</organism>
<dbReference type="Proteomes" id="UP000265419">
    <property type="component" value="Unassembled WGS sequence"/>
</dbReference>
<keyword evidence="2" id="KW-1133">Transmembrane helix</keyword>
<protein>
    <submittedName>
        <fullName evidence="4">LytR family transcriptional regulator</fullName>
    </submittedName>
</protein>
<dbReference type="Gene3D" id="3.30.70.2390">
    <property type="match status" value="1"/>
</dbReference>
<evidence type="ECO:0000313" key="4">
    <source>
        <dbReference type="EMBL" id="RII42370.1"/>
    </source>
</evidence>
<dbReference type="EMBL" id="QQXK01000012">
    <property type="protein sequence ID" value="RII42370.1"/>
    <property type="molecule type" value="Genomic_DNA"/>
</dbReference>
<evidence type="ECO:0000313" key="5">
    <source>
        <dbReference type="Proteomes" id="UP000265419"/>
    </source>
</evidence>
<keyword evidence="5" id="KW-1185">Reference proteome</keyword>
<proteinExistence type="predicted"/>
<feature type="domain" description="LytR/CpsA/Psr regulator C-terminal" evidence="3">
    <location>
        <begin position="143"/>
        <end position="226"/>
    </location>
</feature>
<dbReference type="Pfam" id="PF13399">
    <property type="entry name" value="LytR_C"/>
    <property type="match status" value="1"/>
</dbReference>
<dbReference type="PANTHER" id="PTHR33392">
    <property type="entry name" value="POLYISOPRENYL-TEICHOIC ACID--PEPTIDOGLYCAN TEICHOIC ACID TRANSFERASE TAGU"/>
    <property type="match status" value="1"/>
</dbReference>
<evidence type="ECO:0000256" key="2">
    <source>
        <dbReference type="SAM" id="Phobius"/>
    </source>
</evidence>
<dbReference type="RefSeq" id="WP_119424499.1">
    <property type="nucleotide sequence ID" value="NZ_QQXK01000012.1"/>
</dbReference>
<feature type="transmembrane region" description="Helical" evidence="2">
    <location>
        <begin position="35"/>
        <end position="56"/>
    </location>
</feature>
<gene>
    <name evidence="4" type="ORF">DWB68_07360</name>
</gene>
<dbReference type="AlphaFoldDB" id="A0A399JBD4"/>
<evidence type="ECO:0000259" key="3">
    <source>
        <dbReference type="Pfam" id="PF13399"/>
    </source>
</evidence>
<accession>A0A399JBD4</accession>